<sequence>MSRPAHKYATKDLPFRIYMGYDSHEDITFEVAKFSIEQRASVPVEVIPLKRAELQKRGIYTRTQDPKQSTEFTYCRFFVPYLNNYKGWAMFVDDDFLFQGDIADLLDQIDDSKAIMCVQHDYKPTVTQKLAGRAQSPYPRKNWSSMVLWNCGHPANVPVTLSLINSESGAYLHRFSWIEDDSLIGAIDHSWNFLVEWYTPDPSKVPNAIHYTEGGPWFPDYRNTDYSKEWFEELKKYEATLAKPRLLCPYELFSTQGNKPLEGYANSHESWNWDMEP</sequence>
<evidence type="ECO:0000313" key="2">
    <source>
        <dbReference type="EMBL" id="JAC69614.1"/>
    </source>
</evidence>
<evidence type="ECO:0000256" key="1">
    <source>
        <dbReference type="RuleBase" id="RU362027"/>
    </source>
</evidence>
<comment type="similarity">
    <text evidence="1">Belongs to the glycosyltransferase 8 family.</text>
</comment>
<dbReference type="PANTHER" id="PTHR35105">
    <property type="entry name" value="EXPRESSED PROTEIN"/>
    <property type="match status" value="1"/>
</dbReference>
<dbReference type="Gene3D" id="3.90.550.10">
    <property type="entry name" value="Spore Coat Polysaccharide Biosynthesis Protein SpsA, Chain A"/>
    <property type="match status" value="1"/>
</dbReference>
<dbReference type="InterPro" id="IPR029044">
    <property type="entry name" value="Nucleotide-diphossugar_trans"/>
</dbReference>
<proteinExistence type="inferred from homology"/>
<dbReference type="EC" id="2.4.1.-" evidence="1"/>
<dbReference type="EMBL" id="GBEZ01016656">
    <property type="protein sequence ID" value="JAC69614.1"/>
    <property type="molecule type" value="Transcribed_RNA"/>
</dbReference>
<name>A0A061RFU5_9CHLO</name>
<dbReference type="AlphaFoldDB" id="A0A061RFU5"/>
<dbReference type="PANTHER" id="PTHR35105:SF2">
    <property type="entry name" value="PROTEIN CDI"/>
    <property type="match status" value="1"/>
</dbReference>
<dbReference type="SUPFAM" id="SSF53448">
    <property type="entry name" value="Nucleotide-diphospho-sugar transferases"/>
    <property type="match status" value="1"/>
</dbReference>
<gene>
    <name evidence="2" type="ORF">TSPGSL018_5972</name>
</gene>
<organism evidence="2">
    <name type="scientific">Tetraselmis sp. GSL018</name>
    <dbReference type="NCBI Taxonomy" id="582737"/>
    <lineage>
        <taxon>Eukaryota</taxon>
        <taxon>Viridiplantae</taxon>
        <taxon>Chlorophyta</taxon>
        <taxon>core chlorophytes</taxon>
        <taxon>Chlorodendrophyceae</taxon>
        <taxon>Chlorodendrales</taxon>
        <taxon>Chlorodendraceae</taxon>
        <taxon>Tetraselmis</taxon>
    </lineage>
</organism>
<dbReference type="Pfam" id="PF01501">
    <property type="entry name" value="Glyco_transf_8"/>
    <property type="match status" value="1"/>
</dbReference>
<dbReference type="InterPro" id="IPR002495">
    <property type="entry name" value="Glyco_trans_8"/>
</dbReference>
<accession>A0A061RFU5</accession>
<reference evidence="2" key="1">
    <citation type="submission" date="2014-05" db="EMBL/GenBank/DDBJ databases">
        <title>The transcriptome of the halophilic microalga Tetraselmis sp. GSL018 isolated from the Great Salt Lake, Utah.</title>
        <authorList>
            <person name="Jinkerson R.E."/>
            <person name="D'Adamo S."/>
            <person name="Posewitz M.C."/>
        </authorList>
    </citation>
    <scope>NUCLEOTIDE SEQUENCE</scope>
    <source>
        <strain evidence="2">GSL018</strain>
    </source>
</reference>
<dbReference type="GO" id="GO:0016757">
    <property type="term" value="F:glycosyltransferase activity"/>
    <property type="evidence" value="ECO:0007669"/>
    <property type="project" value="InterPro"/>
</dbReference>
<protein>
    <recommendedName>
        <fullName evidence="1">Hexosyltransferase</fullName>
        <ecNumber evidence="1">2.4.1.-</ecNumber>
    </recommendedName>
</protein>